<evidence type="ECO:0000256" key="1">
    <source>
        <dbReference type="ARBA" id="ARBA00004141"/>
    </source>
</evidence>
<comment type="subcellular location">
    <subcellularLocation>
        <location evidence="1">Membrane</location>
        <topology evidence="1">Multi-pass membrane protein</topology>
    </subcellularLocation>
</comment>
<feature type="compositionally biased region" description="Low complexity" evidence="6">
    <location>
        <begin position="175"/>
        <end position="224"/>
    </location>
</feature>
<feature type="region of interest" description="Disordered" evidence="6">
    <location>
        <begin position="149"/>
        <end position="226"/>
    </location>
</feature>
<evidence type="ECO:0000313" key="9">
    <source>
        <dbReference type="EMBL" id="KAK6330351.1"/>
    </source>
</evidence>
<evidence type="ECO:0000256" key="5">
    <source>
        <dbReference type="ARBA" id="ARBA00023136"/>
    </source>
</evidence>
<evidence type="ECO:0000256" key="7">
    <source>
        <dbReference type="SAM" id="Phobius"/>
    </source>
</evidence>
<name>A0AAV9TZI6_9PEZI</name>
<feature type="transmembrane region" description="Helical" evidence="7">
    <location>
        <begin position="247"/>
        <end position="265"/>
    </location>
</feature>
<comment type="similarity">
    <text evidence="2">Belongs to the TMEM86 family.</text>
</comment>
<evidence type="ECO:0000256" key="4">
    <source>
        <dbReference type="ARBA" id="ARBA00022989"/>
    </source>
</evidence>
<dbReference type="Pfam" id="PF07947">
    <property type="entry name" value="YhhN"/>
    <property type="match status" value="2"/>
</dbReference>
<organism evidence="9 10">
    <name type="scientific">Orbilia brochopaga</name>
    <dbReference type="NCBI Taxonomy" id="3140254"/>
    <lineage>
        <taxon>Eukaryota</taxon>
        <taxon>Fungi</taxon>
        <taxon>Dikarya</taxon>
        <taxon>Ascomycota</taxon>
        <taxon>Pezizomycotina</taxon>
        <taxon>Orbiliomycetes</taxon>
        <taxon>Orbiliales</taxon>
        <taxon>Orbiliaceae</taxon>
        <taxon>Orbilia</taxon>
    </lineage>
</organism>
<keyword evidence="5 7" id="KW-0472">Membrane</keyword>
<evidence type="ECO:0000256" key="6">
    <source>
        <dbReference type="SAM" id="MobiDB-lite"/>
    </source>
</evidence>
<accession>A0AAV9TZI6</accession>
<dbReference type="AlphaFoldDB" id="A0AAV9TZI6"/>
<dbReference type="GO" id="GO:0016020">
    <property type="term" value="C:membrane"/>
    <property type="evidence" value="ECO:0007669"/>
    <property type="project" value="UniProtKB-SubCell"/>
</dbReference>
<feature type="chain" id="PRO_5043743210" evidence="8">
    <location>
        <begin position="33"/>
        <end position="335"/>
    </location>
</feature>
<sequence>MPAILSTLAGCLTPLSLLSVSLPSLIVSEAVAFYPGSACFKLASSAAFVWRSFSPAVPNTAASWISASLVCGLLGDYCLIPSWKAYHSPKGGHEGDSVWFKVGMLAFMLNHAGYLVAFLQDLHSMNWQLFGVVLLTCIVMGDPAGMPVPWRKDHTPSPSPRLPTITTTLKNADVPSSPLDRSASPSSRPRTSDSGVTDLSISIPTTPKSSSSSSSPTTTTASTPLLPQQKSSLIPKLVIPADMKPLILVYQLIITTMVASAAGTRGIGSARLLGAAMFMISDVIVAWDTFGVKPAPQEAAPAAKKSCGRDGWLLRGVGWVLYFGGQYLLAAKGAR</sequence>
<evidence type="ECO:0000313" key="10">
    <source>
        <dbReference type="Proteomes" id="UP001375240"/>
    </source>
</evidence>
<feature type="transmembrane region" description="Helical" evidence="7">
    <location>
        <begin position="129"/>
        <end position="150"/>
    </location>
</feature>
<keyword evidence="8" id="KW-0732">Signal</keyword>
<dbReference type="PANTHER" id="PTHR31885">
    <property type="entry name" value="GH04784P"/>
    <property type="match status" value="1"/>
</dbReference>
<evidence type="ECO:0000256" key="2">
    <source>
        <dbReference type="ARBA" id="ARBA00007375"/>
    </source>
</evidence>
<feature type="transmembrane region" description="Helical" evidence="7">
    <location>
        <begin position="98"/>
        <end position="117"/>
    </location>
</feature>
<gene>
    <name evidence="9" type="ORF">TWF696_003447</name>
</gene>
<dbReference type="EMBL" id="JAVHNQ010000018">
    <property type="protein sequence ID" value="KAK6330351.1"/>
    <property type="molecule type" value="Genomic_DNA"/>
</dbReference>
<keyword evidence="10" id="KW-1185">Reference proteome</keyword>
<reference evidence="9 10" key="1">
    <citation type="submission" date="2019-10" db="EMBL/GenBank/DDBJ databases">
        <authorList>
            <person name="Palmer J.M."/>
        </authorList>
    </citation>
    <scope>NUCLEOTIDE SEQUENCE [LARGE SCALE GENOMIC DNA]</scope>
    <source>
        <strain evidence="9 10">TWF696</strain>
    </source>
</reference>
<proteinExistence type="inferred from homology"/>
<comment type="caution">
    <text evidence="9">The sequence shown here is derived from an EMBL/GenBank/DDBJ whole genome shotgun (WGS) entry which is preliminary data.</text>
</comment>
<keyword evidence="3 7" id="KW-0812">Transmembrane</keyword>
<dbReference type="Proteomes" id="UP001375240">
    <property type="component" value="Unassembled WGS sequence"/>
</dbReference>
<evidence type="ECO:0000256" key="3">
    <source>
        <dbReference type="ARBA" id="ARBA00022692"/>
    </source>
</evidence>
<feature type="transmembrane region" description="Helical" evidence="7">
    <location>
        <begin position="312"/>
        <end position="330"/>
    </location>
</feature>
<feature type="signal peptide" evidence="8">
    <location>
        <begin position="1"/>
        <end position="32"/>
    </location>
</feature>
<protein>
    <submittedName>
        <fullName evidence="9">Uncharacterized protein</fullName>
    </submittedName>
</protein>
<keyword evidence="4 7" id="KW-1133">Transmembrane helix</keyword>
<dbReference type="PANTHER" id="PTHR31885:SF6">
    <property type="entry name" value="GH04784P"/>
    <property type="match status" value="1"/>
</dbReference>
<dbReference type="InterPro" id="IPR012506">
    <property type="entry name" value="TMEM86B-like"/>
</dbReference>
<evidence type="ECO:0000256" key="8">
    <source>
        <dbReference type="SAM" id="SignalP"/>
    </source>
</evidence>
<dbReference type="GO" id="GO:0016787">
    <property type="term" value="F:hydrolase activity"/>
    <property type="evidence" value="ECO:0007669"/>
    <property type="project" value="TreeGrafter"/>
</dbReference>